<accession>A0ABV7SYY8</accession>
<proteinExistence type="predicted"/>
<name>A0ABV7SYY8_9SPHN</name>
<evidence type="ECO:0000256" key="1">
    <source>
        <dbReference type="SAM" id="SignalP"/>
    </source>
</evidence>
<keyword evidence="3" id="KW-1185">Reference proteome</keyword>
<organism evidence="2 3">
    <name type="scientific">Sphingomonas hylomeconis</name>
    <dbReference type="NCBI Taxonomy" id="1395958"/>
    <lineage>
        <taxon>Bacteria</taxon>
        <taxon>Pseudomonadati</taxon>
        <taxon>Pseudomonadota</taxon>
        <taxon>Alphaproteobacteria</taxon>
        <taxon>Sphingomonadales</taxon>
        <taxon>Sphingomonadaceae</taxon>
        <taxon>Sphingomonas</taxon>
    </lineage>
</organism>
<comment type="caution">
    <text evidence="2">The sequence shown here is derived from an EMBL/GenBank/DDBJ whole genome shotgun (WGS) entry which is preliminary data.</text>
</comment>
<protein>
    <submittedName>
        <fullName evidence="2">DUF2846 domain-containing protein</fullName>
    </submittedName>
</protein>
<evidence type="ECO:0000313" key="2">
    <source>
        <dbReference type="EMBL" id="MFC3582144.1"/>
    </source>
</evidence>
<reference evidence="3" key="1">
    <citation type="journal article" date="2019" name="Int. J. Syst. Evol. Microbiol.">
        <title>The Global Catalogue of Microorganisms (GCM) 10K type strain sequencing project: providing services to taxonomists for standard genome sequencing and annotation.</title>
        <authorList>
            <consortium name="The Broad Institute Genomics Platform"/>
            <consortium name="The Broad Institute Genome Sequencing Center for Infectious Disease"/>
            <person name="Wu L."/>
            <person name="Ma J."/>
        </authorList>
    </citation>
    <scope>NUCLEOTIDE SEQUENCE [LARGE SCALE GENOMIC DNA]</scope>
    <source>
        <strain evidence="3">KCTC 42739</strain>
    </source>
</reference>
<sequence>MKIGTFSMLVGGALALAAPAALAQDSAAPAALVTKSGALGAPAPGKGMVVFYRPGSLMGAALGCTVREGPQDAEQQIARLGSGKYWVHMAEPGKHAYRTEGEKTDVLNMEIEPGETYFVKCKIGMGIMAGRANISPSDEAEFAKKAKGLKLWEPKEDKAEKKS</sequence>
<gene>
    <name evidence="2" type="ORF">ACFONA_18385</name>
</gene>
<feature type="chain" id="PRO_5045061992" evidence="1">
    <location>
        <begin position="24"/>
        <end position="163"/>
    </location>
</feature>
<evidence type="ECO:0000313" key="3">
    <source>
        <dbReference type="Proteomes" id="UP001595713"/>
    </source>
</evidence>
<keyword evidence="1" id="KW-0732">Signal</keyword>
<dbReference type="Proteomes" id="UP001595713">
    <property type="component" value="Unassembled WGS sequence"/>
</dbReference>
<dbReference type="EMBL" id="JBHRXP010000009">
    <property type="protein sequence ID" value="MFC3582144.1"/>
    <property type="molecule type" value="Genomic_DNA"/>
</dbReference>
<feature type="signal peptide" evidence="1">
    <location>
        <begin position="1"/>
        <end position="23"/>
    </location>
</feature>
<dbReference type="RefSeq" id="WP_261294435.1">
    <property type="nucleotide sequence ID" value="NZ_JANQBK010000007.1"/>
</dbReference>